<dbReference type="GO" id="GO:0006006">
    <property type="term" value="P:glucose metabolic process"/>
    <property type="evidence" value="ECO:0007669"/>
    <property type="project" value="UniProtKB-KW"/>
</dbReference>
<dbReference type="PRINTS" id="PR00079">
    <property type="entry name" value="G6PDHDRGNASE"/>
</dbReference>
<sequence length="492" mass="54881">MLVIIGATGDLCKKKIFPALDAMLREKLSHCTKTDFIEKELEHTSGTLSSSVSTLALKHSPITHANPANPRNRKEYLCMDEAGMQVTQLEQGNLLKNSGEKIPAILGYARTPLTTPEFLRRIDPSINFLKETVEAIEYVHGSYEECIERISGRVGGRVGQEVAETVYFYLAVPPEVYPVITAQVASFERKSVILAEKPHGTSLETFYLLKKQADALPCPLLCVDHYLFKNVILQVPRLLAETVLGQVVKPGLVKKIKGCFNEVGDVKGREGYYNASGACRDVVQNHLLQSLSILLSSKTASKLQVLQAIEPLSPENTKYGGYEEYVKEIARLGDKATAETYVKTRTRISGGWGVPLTLEGGKKLKKHFVGFLVTLSAAGIEVVRNYTNQSTDFENKKRLAETSTESITGMVRIEITPKETATIYLKEKKRLLKRINLPITRAANGSTPYQTLFKYILSTDTPASHFSTPEEVEQQWKIVEPILNDQPRRFIY</sequence>
<keyword evidence="5" id="KW-0521">NADP</keyword>
<dbReference type="InterPro" id="IPR001282">
    <property type="entry name" value="G6P_DH"/>
</dbReference>
<dbReference type="InterPro" id="IPR022675">
    <property type="entry name" value="G6P_DH_C"/>
</dbReference>
<dbReference type="GO" id="GO:0004345">
    <property type="term" value="F:glucose-6-phosphate dehydrogenase activity"/>
    <property type="evidence" value="ECO:0007669"/>
    <property type="project" value="UniProtKB-EC"/>
</dbReference>
<evidence type="ECO:0000256" key="4">
    <source>
        <dbReference type="ARBA" id="ARBA00022526"/>
    </source>
</evidence>
<evidence type="ECO:0000313" key="11">
    <source>
        <dbReference type="Proteomes" id="UP000185944"/>
    </source>
</evidence>
<name>A0A177ECJ1_9MICR</name>
<evidence type="ECO:0000256" key="2">
    <source>
        <dbReference type="ARBA" id="ARBA00013019"/>
    </source>
</evidence>
<evidence type="ECO:0000259" key="8">
    <source>
        <dbReference type="Pfam" id="PF00479"/>
    </source>
</evidence>
<keyword evidence="6" id="KW-0560">Oxidoreductase</keyword>
<evidence type="ECO:0000256" key="1">
    <source>
        <dbReference type="ARBA" id="ARBA00004937"/>
    </source>
</evidence>
<evidence type="ECO:0000256" key="5">
    <source>
        <dbReference type="ARBA" id="ARBA00022857"/>
    </source>
</evidence>
<protein>
    <recommendedName>
        <fullName evidence="3">Glucose-6-phosphate 1-dehydrogenase</fullName>
        <ecNumber evidence="2">1.1.1.49</ecNumber>
    </recommendedName>
</protein>
<feature type="domain" description="Glucose-6-phosphate dehydrogenase C-terminal" evidence="9">
    <location>
        <begin position="249"/>
        <end position="485"/>
    </location>
</feature>
<accession>A0A177ECJ1</accession>
<keyword evidence="7" id="KW-0119">Carbohydrate metabolism</keyword>
<evidence type="ECO:0000256" key="7">
    <source>
        <dbReference type="ARBA" id="ARBA00023277"/>
    </source>
</evidence>
<dbReference type="Proteomes" id="UP000185944">
    <property type="component" value="Unassembled WGS sequence"/>
</dbReference>
<dbReference type="GO" id="GO:0050661">
    <property type="term" value="F:NADP binding"/>
    <property type="evidence" value="ECO:0007669"/>
    <property type="project" value="InterPro"/>
</dbReference>
<comment type="pathway">
    <text evidence="1">Carbohydrate degradation; pentose phosphate pathway; D-ribulose 5-phosphate from D-glucose 6-phosphate (oxidative stage): step 1/3.</text>
</comment>
<dbReference type="VEuPathDB" id="MicrosporidiaDB:NEDG_00671"/>
<dbReference type="RefSeq" id="XP_067544186.1">
    <property type="nucleotide sequence ID" value="XM_067688089.1"/>
</dbReference>
<dbReference type="PANTHER" id="PTHR23429:SF0">
    <property type="entry name" value="GLUCOSE-6-PHOSPHATE 1-DEHYDROGENASE"/>
    <property type="match status" value="1"/>
</dbReference>
<organism evidence="10 11">
    <name type="scientific">Nematocida displodere</name>
    <dbReference type="NCBI Taxonomy" id="1805483"/>
    <lineage>
        <taxon>Eukaryota</taxon>
        <taxon>Fungi</taxon>
        <taxon>Fungi incertae sedis</taxon>
        <taxon>Microsporidia</taxon>
        <taxon>Nematocida</taxon>
    </lineage>
</organism>
<evidence type="ECO:0000313" key="10">
    <source>
        <dbReference type="EMBL" id="OAG29538.1"/>
    </source>
</evidence>
<keyword evidence="11" id="KW-1185">Reference proteome</keyword>
<proteinExistence type="predicted"/>
<feature type="domain" description="Glucose-6-phosphate dehydrogenase NAD-binding" evidence="8">
    <location>
        <begin position="104"/>
        <end position="232"/>
    </location>
</feature>
<dbReference type="OrthoDB" id="60984at2759"/>
<dbReference type="SUPFAM" id="SSF51735">
    <property type="entry name" value="NAD(P)-binding Rossmann-fold domains"/>
    <property type="match status" value="1"/>
</dbReference>
<gene>
    <name evidence="10" type="ORF">NEDG_00671</name>
</gene>
<dbReference type="Pfam" id="PF02781">
    <property type="entry name" value="G6PD_C"/>
    <property type="match status" value="1"/>
</dbReference>
<dbReference type="SUPFAM" id="SSF55347">
    <property type="entry name" value="Glyceraldehyde-3-phosphate dehydrogenase-like, C-terminal domain"/>
    <property type="match status" value="1"/>
</dbReference>
<reference evidence="10 11" key="1">
    <citation type="submission" date="2016-02" db="EMBL/GenBank/DDBJ databases">
        <title>Discovery of a natural microsporidian pathogen with a broad tissue tropism in Caenorhabditis elegans.</title>
        <authorList>
            <person name="Luallen R.J."/>
            <person name="Reinke A.W."/>
            <person name="Tong L."/>
            <person name="Botts M.R."/>
            <person name="Felix M.-A."/>
            <person name="Troemel E.R."/>
        </authorList>
    </citation>
    <scope>NUCLEOTIDE SEQUENCE [LARGE SCALE GENOMIC DNA]</scope>
    <source>
        <strain evidence="10 11">JUm2807</strain>
    </source>
</reference>
<dbReference type="Pfam" id="PF00479">
    <property type="entry name" value="G6PD_N"/>
    <property type="match status" value="1"/>
</dbReference>
<evidence type="ECO:0000256" key="6">
    <source>
        <dbReference type="ARBA" id="ARBA00023002"/>
    </source>
</evidence>
<dbReference type="Gene3D" id="3.30.360.10">
    <property type="entry name" value="Dihydrodipicolinate Reductase, domain 2"/>
    <property type="match status" value="1"/>
</dbReference>
<dbReference type="InterPro" id="IPR022674">
    <property type="entry name" value="G6P_DH_NAD-bd"/>
</dbReference>
<dbReference type="PANTHER" id="PTHR23429">
    <property type="entry name" value="GLUCOSE-6-PHOSPHATE 1-DEHYDROGENASE G6PD"/>
    <property type="match status" value="1"/>
</dbReference>
<dbReference type="EC" id="1.1.1.49" evidence="2"/>
<dbReference type="InterPro" id="IPR036291">
    <property type="entry name" value="NAD(P)-bd_dom_sf"/>
</dbReference>
<evidence type="ECO:0000259" key="9">
    <source>
        <dbReference type="Pfam" id="PF02781"/>
    </source>
</evidence>
<evidence type="ECO:0000256" key="3">
    <source>
        <dbReference type="ARBA" id="ARBA00020444"/>
    </source>
</evidence>
<dbReference type="UniPathway" id="UPA00115">
    <property type="reaction ID" value="UER00408"/>
</dbReference>
<dbReference type="GeneID" id="93647021"/>
<dbReference type="EMBL" id="LTDL01000040">
    <property type="protein sequence ID" value="OAG29538.1"/>
    <property type="molecule type" value="Genomic_DNA"/>
</dbReference>
<dbReference type="GO" id="GO:0009051">
    <property type="term" value="P:pentose-phosphate shunt, oxidative branch"/>
    <property type="evidence" value="ECO:0007669"/>
    <property type="project" value="TreeGrafter"/>
</dbReference>
<dbReference type="STRING" id="1805483.A0A177ECJ1"/>
<dbReference type="AlphaFoldDB" id="A0A177ECJ1"/>
<dbReference type="Gene3D" id="3.40.50.720">
    <property type="entry name" value="NAD(P)-binding Rossmann-like Domain"/>
    <property type="match status" value="2"/>
</dbReference>
<comment type="caution">
    <text evidence="10">The sequence shown here is derived from an EMBL/GenBank/DDBJ whole genome shotgun (WGS) entry which is preliminary data.</text>
</comment>
<keyword evidence="4" id="KW-0313">Glucose metabolism</keyword>